<gene>
    <name evidence="4" type="ORF">DENIS_5016</name>
</gene>
<protein>
    <recommendedName>
        <fullName evidence="1">diguanylate cyclase</fullName>
        <ecNumber evidence="1">2.7.7.65</ecNumber>
    </recommendedName>
</protein>
<accession>A0A401G467</accession>
<dbReference type="AlphaFoldDB" id="A0A401G467"/>
<keyword evidence="5" id="KW-1185">Reference proteome</keyword>
<dbReference type="InterPro" id="IPR029787">
    <property type="entry name" value="Nucleotide_cyclase"/>
</dbReference>
<dbReference type="Proteomes" id="UP000288096">
    <property type="component" value="Unassembled WGS sequence"/>
</dbReference>
<dbReference type="InterPro" id="IPR035965">
    <property type="entry name" value="PAS-like_dom_sf"/>
</dbReference>
<dbReference type="EC" id="2.7.7.65" evidence="1"/>
<dbReference type="CDD" id="cd00130">
    <property type="entry name" value="PAS"/>
    <property type="match status" value="1"/>
</dbReference>
<dbReference type="GO" id="GO:1902201">
    <property type="term" value="P:negative regulation of bacterial-type flagellum-dependent cell motility"/>
    <property type="evidence" value="ECO:0007669"/>
    <property type="project" value="TreeGrafter"/>
</dbReference>
<comment type="caution">
    <text evidence="4">The sequence shown here is derived from an EMBL/GenBank/DDBJ whole genome shotgun (WGS) entry which is preliminary data.</text>
</comment>
<dbReference type="InterPro" id="IPR013656">
    <property type="entry name" value="PAS_4"/>
</dbReference>
<dbReference type="Gene3D" id="3.30.70.270">
    <property type="match status" value="1"/>
</dbReference>
<dbReference type="EMBL" id="BEXT01000001">
    <property type="protein sequence ID" value="GBC64016.1"/>
    <property type="molecule type" value="Genomic_DNA"/>
</dbReference>
<dbReference type="RefSeq" id="WP_166405292.1">
    <property type="nucleotide sequence ID" value="NZ_BEXT01000001.1"/>
</dbReference>
<evidence type="ECO:0000313" key="5">
    <source>
        <dbReference type="Proteomes" id="UP000288096"/>
    </source>
</evidence>
<dbReference type="InterPro" id="IPR000014">
    <property type="entry name" value="PAS"/>
</dbReference>
<dbReference type="GO" id="GO:0052621">
    <property type="term" value="F:diguanylate cyclase activity"/>
    <property type="evidence" value="ECO:0007669"/>
    <property type="project" value="UniProtKB-EC"/>
</dbReference>
<reference evidence="5" key="1">
    <citation type="submission" date="2017-11" db="EMBL/GenBank/DDBJ databases">
        <authorList>
            <person name="Watanabe M."/>
            <person name="Kojima H."/>
        </authorList>
    </citation>
    <scope>NUCLEOTIDE SEQUENCE [LARGE SCALE GENOMIC DNA]</scope>
    <source>
        <strain evidence="5">Tokyo 01</strain>
    </source>
</reference>
<sequence length="303" mass="35425">MNFSQIFEMLDIGIVILDRDLNVIRWNRWMEVQSQISRDRITGSPLFEFFPHLDTPRFMRNFKSVSTFGNFAFFSQKLHRYLFPFKPLSGLGTSFDHMQQSCTMGPLRDENNAIQYVYIMVQDVTEVAGYEQKLLEMNMRDGLTGVYNRRYMEFRLNQEFERYRRYGRPFSLIIQDIDFFKKVNDKHGHQAGDHILKSFTALLASGIRKVDVVARYGGEEFCCMLPETDLNNARKVAEVLRRKVEQKIFRFRSTDINITISQGVAELTTDIDAPERLIQEADAALYEAKENGRNRVMVSQCAK</sequence>
<dbReference type="Pfam" id="PF08448">
    <property type="entry name" value="PAS_4"/>
    <property type="match status" value="1"/>
</dbReference>
<dbReference type="SUPFAM" id="SSF55785">
    <property type="entry name" value="PYP-like sensor domain (PAS domain)"/>
    <property type="match status" value="1"/>
</dbReference>
<feature type="domain" description="GGDEF" evidence="3">
    <location>
        <begin position="168"/>
        <end position="301"/>
    </location>
</feature>
<dbReference type="PANTHER" id="PTHR45138:SF9">
    <property type="entry name" value="DIGUANYLATE CYCLASE DGCM-RELATED"/>
    <property type="match status" value="1"/>
</dbReference>
<evidence type="ECO:0000313" key="4">
    <source>
        <dbReference type="EMBL" id="GBC64016.1"/>
    </source>
</evidence>
<organism evidence="4 5">
    <name type="scientific">Desulfonema ishimotonii</name>
    <dbReference type="NCBI Taxonomy" id="45657"/>
    <lineage>
        <taxon>Bacteria</taxon>
        <taxon>Pseudomonadati</taxon>
        <taxon>Thermodesulfobacteriota</taxon>
        <taxon>Desulfobacteria</taxon>
        <taxon>Desulfobacterales</taxon>
        <taxon>Desulfococcaceae</taxon>
        <taxon>Desulfonema</taxon>
    </lineage>
</organism>
<reference evidence="5" key="2">
    <citation type="submission" date="2019-01" db="EMBL/GenBank/DDBJ databases">
        <title>Genome sequence of Desulfonema ishimotonii strain Tokyo 01.</title>
        <authorList>
            <person name="Fukui M."/>
        </authorList>
    </citation>
    <scope>NUCLEOTIDE SEQUENCE [LARGE SCALE GENOMIC DNA]</scope>
    <source>
        <strain evidence="5">Tokyo 01</strain>
    </source>
</reference>
<dbReference type="NCBIfam" id="TIGR00254">
    <property type="entry name" value="GGDEF"/>
    <property type="match status" value="1"/>
</dbReference>
<evidence type="ECO:0000256" key="1">
    <source>
        <dbReference type="ARBA" id="ARBA00012528"/>
    </source>
</evidence>
<dbReference type="GO" id="GO:0043709">
    <property type="term" value="P:cell adhesion involved in single-species biofilm formation"/>
    <property type="evidence" value="ECO:0007669"/>
    <property type="project" value="TreeGrafter"/>
</dbReference>
<dbReference type="PANTHER" id="PTHR45138">
    <property type="entry name" value="REGULATORY COMPONENTS OF SENSORY TRANSDUCTION SYSTEM"/>
    <property type="match status" value="1"/>
</dbReference>
<dbReference type="PROSITE" id="PS50887">
    <property type="entry name" value="GGDEF"/>
    <property type="match status" value="1"/>
</dbReference>
<name>A0A401G467_9BACT</name>
<dbReference type="GO" id="GO:0005886">
    <property type="term" value="C:plasma membrane"/>
    <property type="evidence" value="ECO:0007669"/>
    <property type="project" value="TreeGrafter"/>
</dbReference>
<dbReference type="CDD" id="cd01949">
    <property type="entry name" value="GGDEF"/>
    <property type="match status" value="1"/>
</dbReference>
<dbReference type="Pfam" id="PF00990">
    <property type="entry name" value="GGDEF"/>
    <property type="match status" value="1"/>
</dbReference>
<comment type="catalytic activity">
    <reaction evidence="2">
        <text>2 GTP = 3',3'-c-di-GMP + 2 diphosphate</text>
        <dbReference type="Rhea" id="RHEA:24898"/>
        <dbReference type="ChEBI" id="CHEBI:33019"/>
        <dbReference type="ChEBI" id="CHEBI:37565"/>
        <dbReference type="ChEBI" id="CHEBI:58805"/>
        <dbReference type="EC" id="2.7.7.65"/>
    </reaction>
</comment>
<proteinExistence type="predicted"/>
<evidence type="ECO:0000256" key="2">
    <source>
        <dbReference type="ARBA" id="ARBA00034247"/>
    </source>
</evidence>
<evidence type="ECO:0000259" key="3">
    <source>
        <dbReference type="PROSITE" id="PS50887"/>
    </source>
</evidence>
<dbReference type="FunFam" id="3.30.70.270:FF:000001">
    <property type="entry name" value="Diguanylate cyclase domain protein"/>
    <property type="match status" value="1"/>
</dbReference>
<dbReference type="InterPro" id="IPR050469">
    <property type="entry name" value="Diguanylate_Cyclase"/>
</dbReference>
<dbReference type="SMART" id="SM00267">
    <property type="entry name" value="GGDEF"/>
    <property type="match status" value="1"/>
</dbReference>
<dbReference type="SUPFAM" id="SSF55073">
    <property type="entry name" value="Nucleotide cyclase"/>
    <property type="match status" value="1"/>
</dbReference>
<dbReference type="SMART" id="SM00091">
    <property type="entry name" value="PAS"/>
    <property type="match status" value="1"/>
</dbReference>
<dbReference type="InterPro" id="IPR043128">
    <property type="entry name" value="Rev_trsase/Diguanyl_cyclase"/>
</dbReference>
<dbReference type="Gene3D" id="3.30.450.20">
    <property type="entry name" value="PAS domain"/>
    <property type="match status" value="1"/>
</dbReference>
<dbReference type="InterPro" id="IPR000160">
    <property type="entry name" value="GGDEF_dom"/>
</dbReference>